<dbReference type="Pfam" id="PF00364">
    <property type="entry name" value="Biotin_lipoyl"/>
    <property type="match status" value="1"/>
</dbReference>
<sequence>MYKAIVNKKSFEITSSDDGFTVNGEPLTWDLVKVADGYFHILHNQKSYRAEVVKTDAATKTFTLKINGTMYTVALRDRFDLLLEKMGMNNVASGKINSLKAPMPGLIIDLKVKPGDAVKQNDPLLILEAMKMENIIKSPGEGIVKTVKIKKGDSVEKNQVLIEFQ</sequence>
<organism evidence="3 4">
    <name type="scientific">Ohtaekwangia koreensis</name>
    <dbReference type="NCBI Taxonomy" id="688867"/>
    <lineage>
        <taxon>Bacteria</taxon>
        <taxon>Pseudomonadati</taxon>
        <taxon>Bacteroidota</taxon>
        <taxon>Cytophagia</taxon>
        <taxon>Cytophagales</taxon>
        <taxon>Fulvivirgaceae</taxon>
        <taxon>Ohtaekwangia</taxon>
    </lineage>
</organism>
<gene>
    <name evidence="3" type="ORF">SAMN05660236_3422</name>
</gene>
<evidence type="ECO:0000313" key="4">
    <source>
        <dbReference type="Proteomes" id="UP000190961"/>
    </source>
</evidence>
<reference evidence="3 4" key="1">
    <citation type="submission" date="2017-02" db="EMBL/GenBank/DDBJ databases">
        <authorList>
            <person name="Peterson S.W."/>
        </authorList>
    </citation>
    <scope>NUCLEOTIDE SEQUENCE [LARGE SCALE GENOMIC DNA]</scope>
    <source>
        <strain evidence="3 4">DSM 25262</strain>
    </source>
</reference>
<dbReference type="EMBL" id="FUZU01000002">
    <property type="protein sequence ID" value="SKC76590.1"/>
    <property type="molecule type" value="Genomic_DNA"/>
</dbReference>
<protein>
    <submittedName>
        <fullName evidence="3">Biotin-requiring enzyme</fullName>
    </submittedName>
</protein>
<name>A0A1T5LKZ2_9BACT</name>
<dbReference type="PROSITE" id="PS00188">
    <property type="entry name" value="BIOTIN"/>
    <property type="match status" value="1"/>
</dbReference>
<dbReference type="PANTHER" id="PTHR45266:SF3">
    <property type="entry name" value="OXALOACETATE DECARBOXYLASE ALPHA CHAIN"/>
    <property type="match status" value="1"/>
</dbReference>
<dbReference type="Gene3D" id="2.40.50.100">
    <property type="match status" value="1"/>
</dbReference>
<keyword evidence="1" id="KW-0092">Biotin</keyword>
<dbReference type="PANTHER" id="PTHR45266">
    <property type="entry name" value="OXALOACETATE DECARBOXYLASE ALPHA CHAIN"/>
    <property type="match status" value="1"/>
</dbReference>
<feature type="domain" description="Lipoyl-binding" evidence="2">
    <location>
        <begin position="83"/>
        <end position="165"/>
    </location>
</feature>
<keyword evidence="4" id="KW-1185">Reference proteome</keyword>
<evidence type="ECO:0000256" key="1">
    <source>
        <dbReference type="ARBA" id="ARBA00023267"/>
    </source>
</evidence>
<dbReference type="OrthoDB" id="9812676at2"/>
<dbReference type="CDD" id="cd06850">
    <property type="entry name" value="biotinyl_domain"/>
    <property type="match status" value="1"/>
</dbReference>
<dbReference type="InterPro" id="IPR011053">
    <property type="entry name" value="Single_hybrid_motif"/>
</dbReference>
<evidence type="ECO:0000259" key="2">
    <source>
        <dbReference type="PROSITE" id="PS50968"/>
    </source>
</evidence>
<dbReference type="PROSITE" id="PS50968">
    <property type="entry name" value="BIOTINYL_LIPOYL"/>
    <property type="match status" value="1"/>
</dbReference>
<evidence type="ECO:0000313" key="3">
    <source>
        <dbReference type="EMBL" id="SKC76590.1"/>
    </source>
</evidence>
<dbReference type="SUPFAM" id="SSF51230">
    <property type="entry name" value="Single hybrid motif"/>
    <property type="match status" value="1"/>
</dbReference>
<dbReference type="RefSeq" id="WP_079687945.1">
    <property type="nucleotide sequence ID" value="NZ_FUZU01000002.1"/>
</dbReference>
<dbReference type="FunFam" id="2.40.50.100:FF:000003">
    <property type="entry name" value="Acetyl-CoA carboxylase biotin carboxyl carrier protein"/>
    <property type="match status" value="1"/>
</dbReference>
<dbReference type="InterPro" id="IPR001882">
    <property type="entry name" value="Biotin_BS"/>
</dbReference>
<dbReference type="Proteomes" id="UP000190961">
    <property type="component" value="Unassembled WGS sequence"/>
</dbReference>
<accession>A0A1T5LKZ2</accession>
<dbReference type="STRING" id="688867.SAMN05660236_3422"/>
<dbReference type="AlphaFoldDB" id="A0A1T5LKZ2"/>
<dbReference type="InterPro" id="IPR050709">
    <property type="entry name" value="Biotin_Carboxyl_Carrier/Decarb"/>
</dbReference>
<dbReference type="InterPro" id="IPR000089">
    <property type="entry name" value="Biotin_lipoyl"/>
</dbReference>
<proteinExistence type="predicted"/>